<evidence type="ECO:0000313" key="3">
    <source>
        <dbReference type="Proteomes" id="UP000799764"/>
    </source>
</evidence>
<dbReference type="EMBL" id="MU001515">
    <property type="protein sequence ID" value="KAF2437642.1"/>
    <property type="molecule type" value="Genomic_DNA"/>
</dbReference>
<protein>
    <submittedName>
        <fullName evidence="2">Uncharacterized protein</fullName>
    </submittedName>
</protein>
<comment type="caution">
    <text evidence="2">The sequence shown here is derived from an EMBL/GenBank/DDBJ whole genome shotgun (WGS) entry which is preliminary data.</text>
</comment>
<evidence type="ECO:0000313" key="2">
    <source>
        <dbReference type="EMBL" id="KAF2437642.1"/>
    </source>
</evidence>
<dbReference type="Proteomes" id="UP000799764">
    <property type="component" value="Unassembled WGS sequence"/>
</dbReference>
<organism evidence="2 3">
    <name type="scientific">Karstenula rhodostoma CBS 690.94</name>
    <dbReference type="NCBI Taxonomy" id="1392251"/>
    <lineage>
        <taxon>Eukaryota</taxon>
        <taxon>Fungi</taxon>
        <taxon>Dikarya</taxon>
        <taxon>Ascomycota</taxon>
        <taxon>Pezizomycotina</taxon>
        <taxon>Dothideomycetes</taxon>
        <taxon>Pleosporomycetidae</taxon>
        <taxon>Pleosporales</taxon>
        <taxon>Massarineae</taxon>
        <taxon>Didymosphaeriaceae</taxon>
        <taxon>Karstenula</taxon>
    </lineage>
</organism>
<proteinExistence type="predicted"/>
<feature type="region of interest" description="Disordered" evidence="1">
    <location>
        <begin position="163"/>
        <end position="184"/>
    </location>
</feature>
<gene>
    <name evidence="2" type="ORF">P171DRAFT_437692</name>
</gene>
<keyword evidence="3" id="KW-1185">Reference proteome</keyword>
<evidence type="ECO:0000256" key="1">
    <source>
        <dbReference type="SAM" id="MobiDB-lite"/>
    </source>
</evidence>
<dbReference type="OrthoDB" id="3663031at2759"/>
<name>A0A9P4P5F1_9PLEO</name>
<sequence length="451" mass="50209">MAATTGDSGWPEGAASQHDFLLPMSFSDPFTPATMSFSDPFTPATMPLSIPSTPATRRLEMPHPTVSQHPSGHQHALLPSSPPDSWHATDRCDVHPLAVQLPHGADADDAEQSEDAMLYLVLEQLFTRPNVRQKLEKLRAQTIEWPAEVVDNVMLFASIVSSQGTARPPDSHSTRPGGQVRRRHITNPRGTTAEQWWKRFLLLRTRDVALSPSLAAQVANGPLHTLDLASSAPTYAAHDASYDASYSELFAQRLAFMIALESSSSVHQAVAICHCLFFSIVAAEPNPQRWTLQPRLARVSHDDLPELYTRFQHMLPGSFKHDFERNLRRWRTLGSQYTYLATQTSLGSLLHLIDLIQVPRMWGMSKGRESDTRVRKQALQHLGELDVVARAEASGADALMHGMLWELCGQFPHFPARRGTEPFPGLGESHVSDLGEEDYHDEGVSKGRWTR</sequence>
<accession>A0A9P4P5F1</accession>
<dbReference type="AlphaFoldDB" id="A0A9P4P5F1"/>
<feature type="region of interest" description="Disordered" evidence="1">
    <location>
        <begin position="62"/>
        <end position="89"/>
    </location>
</feature>
<reference evidence="2" key="1">
    <citation type="journal article" date="2020" name="Stud. Mycol.">
        <title>101 Dothideomycetes genomes: a test case for predicting lifestyles and emergence of pathogens.</title>
        <authorList>
            <person name="Haridas S."/>
            <person name="Albert R."/>
            <person name="Binder M."/>
            <person name="Bloem J."/>
            <person name="Labutti K."/>
            <person name="Salamov A."/>
            <person name="Andreopoulos B."/>
            <person name="Baker S."/>
            <person name="Barry K."/>
            <person name="Bills G."/>
            <person name="Bluhm B."/>
            <person name="Cannon C."/>
            <person name="Castanera R."/>
            <person name="Culley D."/>
            <person name="Daum C."/>
            <person name="Ezra D."/>
            <person name="Gonzalez J."/>
            <person name="Henrissat B."/>
            <person name="Kuo A."/>
            <person name="Liang C."/>
            <person name="Lipzen A."/>
            <person name="Lutzoni F."/>
            <person name="Magnuson J."/>
            <person name="Mondo S."/>
            <person name="Nolan M."/>
            <person name="Ohm R."/>
            <person name="Pangilinan J."/>
            <person name="Park H.-J."/>
            <person name="Ramirez L."/>
            <person name="Alfaro M."/>
            <person name="Sun H."/>
            <person name="Tritt A."/>
            <person name="Yoshinaga Y."/>
            <person name="Zwiers L.-H."/>
            <person name="Turgeon B."/>
            <person name="Goodwin S."/>
            <person name="Spatafora J."/>
            <person name="Crous P."/>
            <person name="Grigoriev I."/>
        </authorList>
    </citation>
    <scope>NUCLEOTIDE SEQUENCE</scope>
    <source>
        <strain evidence="2">CBS 690.94</strain>
    </source>
</reference>
<feature type="region of interest" description="Disordered" evidence="1">
    <location>
        <begin position="419"/>
        <end position="451"/>
    </location>
</feature>